<dbReference type="InterPro" id="IPR006480">
    <property type="entry name" value="Phage_holin_4_1"/>
</dbReference>
<dbReference type="Pfam" id="PF05105">
    <property type="entry name" value="Phage_holin_4_1"/>
    <property type="match status" value="1"/>
</dbReference>
<keyword evidence="4 6" id="KW-0472">Membrane</keyword>
<reference evidence="7 8" key="1">
    <citation type="submission" date="2017-11" db="EMBL/GenBank/DDBJ databases">
        <title>Bacterial isolate from king chilli rhizosphere.</title>
        <authorList>
            <person name="Takhelmayum P."/>
            <person name="Sarangthem I."/>
        </authorList>
    </citation>
    <scope>NUCLEOTIDE SEQUENCE [LARGE SCALE GENOMIC DNA]</scope>
    <source>
        <strain evidence="8">t26</strain>
    </source>
</reference>
<evidence type="ECO:0000256" key="2">
    <source>
        <dbReference type="ARBA" id="ARBA00022692"/>
    </source>
</evidence>
<feature type="transmembrane region" description="Helical" evidence="6">
    <location>
        <begin position="12"/>
        <end position="39"/>
    </location>
</feature>
<dbReference type="RefSeq" id="WP_100543558.1">
    <property type="nucleotide sequence ID" value="NZ_PHQY01000646.1"/>
</dbReference>
<protein>
    <submittedName>
        <fullName evidence="7">Holin</fullName>
    </submittedName>
</protein>
<dbReference type="Proteomes" id="UP000232101">
    <property type="component" value="Unassembled WGS sequence"/>
</dbReference>
<dbReference type="NCBIfam" id="TIGR01593">
    <property type="entry name" value="holin_tox_secr"/>
    <property type="match status" value="1"/>
</dbReference>
<feature type="transmembrane region" description="Helical" evidence="6">
    <location>
        <begin position="60"/>
        <end position="92"/>
    </location>
</feature>
<gene>
    <name evidence="7" type="ORF">CWD94_14100</name>
</gene>
<keyword evidence="2 6" id="KW-0812">Transmembrane</keyword>
<evidence type="ECO:0000256" key="4">
    <source>
        <dbReference type="ARBA" id="ARBA00023136"/>
    </source>
</evidence>
<dbReference type="EMBL" id="PHQY01000646">
    <property type="protein sequence ID" value="PJO42912.1"/>
    <property type="molecule type" value="Genomic_DNA"/>
</dbReference>
<evidence type="ECO:0000256" key="5">
    <source>
        <dbReference type="ARBA" id="ARBA00023600"/>
    </source>
</evidence>
<evidence type="ECO:0000256" key="3">
    <source>
        <dbReference type="ARBA" id="ARBA00022989"/>
    </source>
</evidence>
<comment type="similarity">
    <text evidence="5">Belongs to the bacteriophage holin family. Cp-1 holin subfamily.</text>
</comment>
<keyword evidence="3 6" id="KW-1133">Transmembrane helix</keyword>
<dbReference type="GO" id="GO:0016020">
    <property type="term" value="C:membrane"/>
    <property type="evidence" value="ECO:0007669"/>
    <property type="project" value="UniProtKB-SubCell"/>
</dbReference>
<accession>A0A2M9Q4L4</accession>
<evidence type="ECO:0000256" key="1">
    <source>
        <dbReference type="ARBA" id="ARBA00004141"/>
    </source>
</evidence>
<dbReference type="AlphaFoldDB" id="A0A2M9Q4L4"/>
<evidence type="ECO:0000313" key="7">
    <source>
        <dbReference type="EMBL" id="PJO42912.1"/>
    </source>
</evidence>
<sequence>MGGVNLEYLEVAHLYLFGGVKFVELLLMLMALDILTGIFKAVKNENLWSRKSLFGYTRKLLIFIVIITANIIDQVLSLNGTLTFATVLFYIANEALSIVENMAQLGVLVPQQLAEKLKVIENQSEESFTNEVLNELTGKDVDKELEMNEEEEK</sequence>
<organism evidence="7 8">
    <name type="scientific">Lysinibacillus xylanilyticus</name>
    <dbReference type="NCBI Taxonomy" id="582475"/>
    <lineage>
        <taxon>Bacteria</taxon>
        <taxon>Bacillati</taxon>
        <taxon>Bacillota</taxon>
        <taxon>Bacilli</taxon>
        <taxon>Bacillales</taxon>
        <taxon>Bacillaceae</taxon>
        <taxon>Lysinibacillus</taxon>
    </lineage>
</organism>
<evidence type="ECO:0000313" key="8">
    <source>
        <dbReference type="Proteomes" id="UP000232101"/>
    </source>
</evidence>
<proteinExistence type="inferred from homology"/>
<evidence type="ECO:0000256" key="6">
    <source>
        <dbReference type="SAM" id="Phobius"/>
    </source>
</evidence>
<name>A0A2M9Q4L4_9BACI</name>
<comment type="subcellular location">
    <subcellularLocation>
        <location evidence="1">Membrane</location>
        <topology evidence="1">Multi-pass membrane protein</topology>
    </subcellularLocation>
</comment>
<comment type="caution">
    <text evidence="7">The sequence shown here is derived from an EMBL/GenBank/DDBJ whole genome shotgun (WGS) entry which is preliminary data.</text>
</comment>